<sequence length="256" mass="28371">MIRSLYTSVSGLISLENKQAVISNNMANANTNGFKSEELSFKSFKDVMIQNKDKIVGRQNVQNKLGKLSLGVAMDNVNTVFTQGNFKETSKAGDFAIDGRGFFVVQRGSERLFTRDGNFRVDNDGFLITTTGDNVLGVNRATGNLEPIFVGDSRFVLQSDRSLEIGGRKTHNLATADFRDYSTLDKIGDNYYKGNNPIYNANVTVYQGFIETSNVNITNEMVNMLTTMRNFETNQKFVSMIDESLGKAASEIGAIR</sequence>
<evidence type="ECO:0000259" key="5">
    <source>
        <dbReference type="Pfam" id="PF22692"/>
    </source>
</evidence>
<dbReference type="InterPro" id="IPR037925">
    <property type="entry name" value="FlgE/F/G-like"/>
</dbReference>
<dbReference type="NCBIfam" id="TIGR03506">
    <property type="entry name" value="FlgEFG_subfam"/>
    <property type="match status" value="1"/>
</dbReference>
<dbReference type="InterPro" id="IPR019776">
    <property type="entry name" value="Flagellar_basal_body_rod_CS"/>
</dbReference>
<dbReference type="InterPro" id="IPR001444">
    <property type="entry name" value="Flag_bb_rod_N"/>
</dbReference>
<evidence type="ECO:0000259" key="3">
    <source>
        <dbReference type="Pfam" id="PF00460"/>
    </source>
</evidence>
<keyword evidence="2" id="KW-0975">Bacterial flagellum</keyword>
<dbReference type="Proteomes" id="UP000191448">
    <property type="component" value="Unassembled WGS sequence"/>
</dbReference>
<evidence type="ECO:0000313" key="7">
    <source>
        <dbReference type="Proteomes" id="UP000191448"/>
    </source>
</evidence>
<dbReference type="GO" id="GO:0009425">
    <property type="term" value="C:bacterial-type flagellum basal body"/>
    <property type="evidence" value="ECO:0007669"/>
    <property type="project" value="UniProtKB-SubCell"/>
</dbReference>
<evidence type="ECO:0000256" key="2">
    <source>
        <dbReference type="RuleBase" id="RU362116"/>
    </source>
</evidence>
<gene>
    <name evidence="6" type="primary">flgG_2</name>
    <name evidence="6" type="ORF">CLTHE_30950</name>
</gene>
<dbReference type="Pfam" id="PF00460">
    <property type="entry name" value="Flg_bb_rod"/>
    <property type="match status" value="1"/>
</dbReference>
<organism evidence="6 7">
    <name type="scientific">Clostridium thermobutyricum DSM 4928</name>
    <dbReference type="NCBI Taxonomy" id="1121339"/>
    <lineage>
        <taxon>Bacteria</taxon>
        <taxon>Bacillati</taxon>
        <taxon>Bacillota</taxon>
        <taxon>Clostridia</taxon>
        <taxon>Eubacteriales</taxon>
        <taxon>Clostridiaceae</taxon>
        <taxon>Clostridium</taxon>
    </lineage>
</organism>
<dbReference type="PANTHER" id="PTHR30435:SF19">
    <property type="entry name" value="FLAGELLAR BASAL-BODY ROD PROTEIN FLGG"/>
    <property type="match status" value="1"/>
</dbReference>
<dbReference type="OrthoDB" id="9800375at2"/>
<feature type="domain" description="Flagellar basal body rod protein N-terminal" evidence="3">
    <location>
        <begin position="5"/>
        <end position="35"/>
    </location>
</feature>
<protein>
    <submittedName>
        <fullName evidence="6">Flagellar basal-body rod protein FlgG</fullName>
    </submittedName>
</protein>
<evidence type="ECO:0000259" key="4">
    <source>
        <dbReference type="Pfam" id="PF06429"/>
    </source>
</evidence>
<comment type="similarity">
    <text evidence="1 2">Belongs to the flagella basal body rod proteins family.</text>
</comment>
<accession>A0A1V4SPY3</accession>
<dbReference type="SUPFAM" id="SSF117143">
    <property type="entry name" value="Flagellar hook protein flgE"/>
    <property type="match status" value="1"/>
</dbReference>
<name>A0A1V4SPY3_9CLOT</name>
<keyword evidence="6" id="KW-0969">Cilium</keyword>
<dbReference type="EMBL" id="LTAY01000103">
    <property type="protein sequence ID" value="OPX45331.1"/>
    <property type="molecule type" value="Genomic_DNA"/>
</dbReference>
<keyword evidence="6" id="KW-0966">Cell projection</keyword>
<feature type="domain" description="Flagellar basal-body/hook protein C-terminal" evidence="4">
    <location>
        <begin position="207"/>
        <end position="250"/>
    </location>
</feature>
<dbReference type="PROSITE" id="PS00588">
    <property type="entry name" value="FLAGELLA_BB_ROD"/>
    <property type="match status" value="1"/>
</dbReference>
<dbReference type="InterPro" id="IPR053967">
    <property type="entry name" value="LlgE_F_G-like_D1"/>
</dbReference>
<evidence type="ECO:0000256" key="1">
    <source>
        <dbReference type="ARBA" id="ARBA00009677"/>
    </source>
</evidence>
<dbReference type="InterPro" id="IPR010930">
    <property type="entry name" value="Flg_bb/hook_C_dom"/>
</dbReference>
<proteinExistence type="inferred from homology"/>
<feature type="domain" description="Flagellar hook protein FlgE/F/G-like D1" evidence="5">
    <location>
        <begin position="96"/>
        <end position="137"/>
    </location>
</feature>
<dbReference type="PANTHER" id="PTHR30435">
    <property type="entry name" value="FLAGELLAR PROTEIN"/>
    <property type="match status" value="1"/>
</dbReference>
<dbReference type="Pfam" id="PF06429">
    <property type="entry name" value="Flg_bbr_C"/>
    <property type="match status" value="1"/>
</dbReference>
<dbReference type="RefSeq" id="WP_080024183.1">
    <property type="nucleotide sequence ID" value="NZ_LTAY01000103.1"/>
</dbReference>
<dbReference type="GO" id="GO:0071978">
    <property type="term" value="P:bacterial-type flagellum-dependent swarming motility"/>
    <property type="evidence" value="ECO:0007669"/>
    <property type="project" value="TreeGrafter"/>
</dbReference>
<comment type="subcellular location">
    <subcellularLocation>
        <location evidence="2">Bacterial flagellum basal body</location>
    </subcellularLocation>
</comment>
<keyword evidence="6" id="KW-0282">Flagellum</keyword>
<comment type="caution">
    <text evidence="6">The sequence shown here is derived from an EMBL/GenBank/DDBJ whole genome shotgun (WGS) entry which is preliminary data.</text>
</comment>
<evidence type="ECO:0000313" key="6">
    <source>
        <dbReference type="EMBL" id="OPX45331.1"/>
    </source>
</evidence>
<dbReference type="InterPro" id="IPR020013">
    <property type="entry name" value="Flagellar_FlgE/F/G"/>
</dbReference>
<reference evidence="6 7" key="1">
    <citation type="submission" date="2016-02" db="EMBL/GenBank/DDBJ databases">
        <title>Genome sequence of Clostridium thermobutyricum DSM 4928.</title>
        <authorList>
            <person name="Poehlein A."/>
            <person name="Daniel R."/>
        </authorList>
    </citation>
    <scope>NUCLEOTIDE SEQUENCE [LARGE SCALE GENOMIC DNA]</scope>
    <source>
        <strain evidence="6 7">DSM 4928</strain>
    </source>
</reference>
<dbReference type="AlphaFoldDB" id="A0A1V4SPY3"/>
<dbReference type="Pfam" id="PF22692">
    <property type="entry name" value="LlgE_F_G_D1"/>
    <property type="match status" value="1"/>
</dbReference>